<evidence type="ECO:0000256" key="1">
    <source>
        <dbReference type="SAM" id="MobiDB-lite"/>
    </source>
</evidence>
<reference evidence="2 3" key="1">
    <citation type="submission" date="2018-08" db="EMBL/GenBank/DDBJ databases">
        <title>Genome and evolution of the arbuscular mycorrhizal fungus Diversispora epigaea (formerly Glomus versiforme) and its bacterial endosymbionts.</title>
        <authorList>
            <person name="Sun X."/>
            <person name="Fei Z."/>
            <person name="Harrison M."/>
        </authorList>
    </citation>
    <scope>NUCLEOTIDE SEQUENCE [LARGE SCALE GENOMIC DNA]</scope>
    <source>
        <strain evidence="2 3">IT104</strain>
    </source>
</reference>
<dbReference type="EMBL" id="PQFF01000148">
    <property type="protein sequence ID" value="RHZ78718.1"/>
    <property type="molecule type" value="Genomic_DNA"/>
</dbReference>
<dbReference type="AlphaFoldDB" id="A0A397IWG3"/>
<organism evidence="2 3">
    <name type="scientific">Diversispora epigaea</name>
    <dbReference type="NCBI Taxonomy" id="1348612"/>
    <lineage>
        <taxon>Eukaryota</taxon>
        <taxon>Fungi</taxon>
        <taxon>Fungi incertae sedis</taxon>
        <taxon>Mucoromycota</taxon>
        <taxon>Glomeromycotina</taxon>
        <taxon>Glomeromycetes</taxon>
        <taxon>Diversisporales</taxon>
        <taxon>Diversisporaceae</taxon>
        <taxon>Diversispora</taxon>
    </lineage>
</organism>
<accession>A0A397IWG3</accession>
<feature type="region of interest" description="Disordered" evidence="1">
    <location>
        <begin position="199"/>
        <end position="242"/>
    </location>
</feature>
<name>A0A397IWG3_9GLOM</name>
<comment type="caution">
    <text evidence="2">The sequence shown here is derived from an EMBL/GenBank/DDBJ whole genome shotgun (WGS) entry which is preliminary data.</text>
</comment>
<gene>
    <name evidence="2" type="ORF">Glove_157g47</name>
</gene>
<sequence>MKRYSEELDIEQILFGYNDMPPTKRRKTDEENIKGRYNLDKVKATKEWTKETFEIQNIRKKAHLLEETKEGTKLKQIIVTDTIQWIGQCKITKQLTNTVINEMKGLLSTRPNTIGIIIYGGSKSSQTESIVETSNSDIFLSHIEELHTIRKQIEIKQSQKGIRTMSITKMFIEEMEDVEFDKNGRILKAKRIKNVSTQIWGTSSTHKKTSRPSASSSRPSVRSSRPFVSSSQRAARNNDISESNDDNRAIILKIYEKLNKLETDFADMKKGQSGMETDIKKIKNEICLLTNDKEFMEDIIVNAAEVILKLNLDRTFRARRRKRTSPWVA</sequence>
<feature type="compositionally biased region" description="Low complexity" evidence="1">
    <location>
        <begin position="211"/>
        <end position="231"/>
    </location>
</feature>
<evidence type="ECO:0000313" key="3">
    <source>
        <dbReference type="Proteomes" id="UP000266861"/>
    </source>
</evidence>
<protein>
    <submittedName>
        <fullName evidence="2">Uncharacterized protein</fullName>
    </submittedName>
</protein>
<keyword evidence="3" id="KW-1185">Reference proteome</keyword>
<evidence type="ECO:0000313" key="2">
    <source>
        <dbReference type="EMBL" id="RHZ78718.1"/>
    </source>
</evidence>
<dbReference type="Proteomes" id="UP000266861">
    <property type="component" value="Unassembled WGS sequence"/>
</dbReference>
<feature type="compositionally biased region" description="Polar residues" evidence="1">
    <location>
        <begin position="232"/>
        <end position="241"/>
    </location>
</feature>
<proteinExistence type="predicted"/>